<dbReference type="EMBL" id="CP003155">
    <property type="protein sequence ID" value="AEV28783.1"/>
    <property type="molecule type" value="Genomic_DNA"/>
</dbReference>
<dbReference type="GO" id="GO:0016787">
    <property type="term" value="F:hydrolase activity"/>
    <property type="evidence" value="ECO:0007669"/>
    <property type="project" value="UniProtKB-KW"/>
</dbReference>
<dbReference type="eggNOG" id="COG2333">
    <property type="taxonomic scope" value="Bacteria"/>
</dbReference>
<dbReference type="HOGENOM" id="CLU_010363_0_3_12"/>
<evidence type="ECO:0000259" key="1">
    <source>
        <dbReference type="SMART" id="SM00849"/>
    </source>
</evidence>
<dbReference type="KEGG" id="sgp:SpiGrapes_0958"/>
<accession>G8QRD0</accession>
<gene>
    <name evidence="2" type="ordered locus">SpiGrapes_0958</name>
</gene>
<sequence>MKKTLKIQFFLLIMLLLPLLAFGAGNQNVFTRDAGKFNLYFLDLEVSAEATDKSGDSTVLISPDGKVMLLDCGHPESGRQVVDALHALGIEKIDYFVASHPHIDHIGGFPEIAENFPIGKVYRTALEYPTDIYRRFVSAISEKNIPVEMLSEGDAFSFGDQISVEVFNPSLEITYPSNYPDNSTQFVNNTSLALKFSYGESTAWFSGDLYVPQERVLVMKYGEALQSDVAKANHHGGDTSNSLKWIKNLKATVVVAMHDDVSSMTVYNNYKKYGAAYHLTRNDGNVKVSMDEKKNYTVVDEKESWMN</sequence>
<proteinExistence type="predicted"/>
<dbReference type="Gene3D" id="3.60.15.10">
    <property type="entry name" value="Ribonuclease Z/Hydroxyacylglutathione hydrolase-like"/>
    <property type="match status" value="1"/>
</dbReference>
<feature type="domain" description="Metallo-beta-lactamase" evidence="1">
    <location>
        <begin position="54"/>
        <end position="258"/>
    </location>
</feature>
<dbReference type="AlphaFoldDB" id="G8QRD0"/>
<dbReference type="InterPro" id="IPR052159">
    <property type="entry name" value="Competence_DNA_uptake"/>
</dbReference>
<dbReference type="Pfam" id="PF00753">
    <property type="entry name" value="Lactamase_B"/>
    <property type="match status" value="1"/>
</dbReference>
<dbReference type="InterPro" id="IPR036866">
    <property type="entry name" value="RibonucZ/Hydroxyglut_hydro"/>
</dbReference>
<protein>
    <submittedName>
        <fullName evidence="2">Putative hydrolase (Metallo-beta-lactamase superfamily)</fullName>
    </submittedName>
</protein>
<dbReference type="InterPro" id="IPR035681">
    <property type="entry name" value="ComA-like_MBL"/>
</dbReference>
<evidence type="ECO:0000313" key="2">
    <source>
        <dbReference type="EMBL" id="AEV28783.1"/>
    </source>
</evidence>
<dbReference type="STRING" id="158190.SpiGrapes_0958"/>
<organism evidence="2 3">
    <name type="scientific">Sphaerochaeta pleomorpha (strain ATCC BAA-1885 / DSM 22778 / Grapes)</name>
    <dbReference type="NCBI Taxonomy" id="158190"/>
    <lineage>
        <taxon>Bacteria</taxon>
        <taxon>Pseudomonadati</taxon>
        <taxon>Spirochaetota</taxon>
        <taxon>Spirochaetia</taxon>
        <taxon>Spirochaetales</taxon>
        <taxon>Sphaerochaetaceae</taxon>
        <taxon>Sphaerochaeta</taxon>
    </lineage>
</organism>
<dbReference type="SUPFAM" id="SSF56281">
    <property type="entry name" value="Metallo-hydrolase/oxidoreductase"/>
    <property type="match status" value="1"/>
</dbReference>
<dbReference type="InterPro" id="IPR001279">
    <property type="entry name" value="Metallo-B-lactamas"/>
</dbReference>
<dbReference type="PANTHER" id="PTHR30619">
    <property type="entry name" value="DNA INTERNALIZATION/COMPETENCE PROTEIN COMEC/REC2"/>
    <property type="match status" value="1"/>
</dbReference>
<dbReference type="Proteomes" id="UP000005632">
    <property type="component" value="Chromosome"/>
</dbReference>
<name>G8QRD0_SPHPG</name>
<dbReference type="PANTHER" id="PTHR30619:SF1">
    <property type="entry name" value="RECOMBINATION PROTEIN 2"/>
    <property type="match status" value="1"/>
</dbReference>
<dbReference type="RefSeq" id="WP_014269632.1">
    <property type="nucleotide sequence ID" value="NC_016633.1"/>
</dbReference>
<reference evidence="2 3" key="1">
    <citation type="submission" date="2011-11" db="EMBL/GenBank/DDBJ databases">
        <title>Complete sequence of Spirochaeta sp. grapes.</title>
        <authorList>
            <consortium name="US DOE Joint Genome Institute"/>
            <person name="Lucas S."/>
            <person name="Han J."/>
            <person name="Lapidus A."/>
            <person name="Cheng J.-F."/>
            <person name="Goodwin L."/>
            <person name="Pitluck S."/>
            <person name="Peters L."/>
            <person name="Ovchinnikova G."/>
            <person name="Munk A.C."/>
            <person name="Detter J.C."/>
            <person name="Han C."/>
            <person name="Tapia R."/>
            <person name="Land M."/>
            <person name="Hauser L."/>
            <person name="Kyrpides N."/>
            <person name="Ivanova N."/>
            <person name="Pagani I."/>
            <person name="Ritalahtilisa K."/>
            <person name="Loeffler F."/>
            <person name="Woyke T."/>
        </authorList>
    </citation>
    <scope>NUCLEOTIDE SEQUENCE [LARGE SCALE GENOMIC DNA]</scope>
    <source>
        <strain evidence="3">ATCC BAA-1885 / DSM 22778 / Grapes</strain>
    </source>
</reference>
<dbReference type="SMART" id="SM00849">
    <property type="entry name" value="Lactamase_B"/>
    <property type="match status" value="1"/>
</dbReference>
<evidence type="ECO:0000313" key="3">
    <source>
        <dbReference type="Proteomes" id="UP000005632"/>
    </source>
</evidence>
<keyword evidence="3" id="KW-1185">Reference proteome</keyword>
<keyword evidence="2" id="KW-0378">Hydrolase</keyword>
<dbReference type="CDD" id="cd07731">
    <property type="entry name" value="ComA-like_MBL-fold"/>
    <property type="match status" value="1"/>
</dbReference>